<dbReference type="GO" id="GO:0004316">
    <property type="term" value="F:3-oxoacyl-[acyl-carrier-protein] reductase (NADPH) activity"/>
    <property type="evidence" value="ECO:0007669"/>
    <property type="project" value="UniProtKB-EC"/>
</dbReference>
<evidence type="ECO:0000256" key="6">
    <source>
        <dbReference type="ARBA" id="ARBA00047400"/>
    </source>
</evidence>
<comment type="subcellular location">
    <subcellularLocation>
        <location evidence="1">Secreted</location>
        <location evidence="1">Cell wall</location>
    </subcellularLocation>
</comment>
<dbReference type="PANTHER" id="PTHR42879:SF2">
    <property type="entry name" value="3-OXOACYL-[ACYL-CARRIER-PROTEIN] REDUCTASE FABG"/>
    <property type="match status" value="1"/>
</dbReference>
<dbReference type="InterPro" id="IPR002347">
    <property type="entry name" value="SDR_fam"/>
</dbReference>
<evidence type="ECO:0000313" key="9">
    <source>
        <dbReference type="Proteomes" id="UP001241092"/>
    </source>
</evidence>
<dbReference type="RefSeq" id="WP_073903332.1">
    <property type="nucleotide sequence ID" value="NZ_AP027452.1"/>
</dbReference>
<dbReference type="GO" id="GO:0032787">
    <property type="term" value="P:monocarboxylic acid metabolic process"/>
    <property type="evidence" value="ECO:0007669"/>
    <property type="project" value="UniProtKB-ARBA"/>
</dbReference>
<keyword evidence="4 8" id="KW-0560">Oxidoreductase</keyword>
<keyword evidence="3" id="KW-0134">Cell wall</keyword>
<comment type="catalytic activity">
    <reaction evidence="6">
        <text>a (3R)-hydroxyacyl-[ACP] + NADP(+) = a 3-oxoacyl-[ACP] + NADPH + H(+)</text>
        <dbReference type="Rhea" id="RHEA:17397"/>
        <dbReference type="Rhea" id="RHEA-COMP:9916"/>
        <dbReference type="Rhea" id="RHEA-COMP:9945"/>
        <dbReference type="ChEBI" id="CHEBI:15378"/>
        <dbReference type="ChEBI" id="CHEBI:57783"/>
        <dbReference type="ChEBI" id="CHEBI:58349"/>
        <dbReference type="ChEBI" id="CHEBI:78776"/>
        <dbReference type="ChEBI" id="CHEBI:78827"/>
        <dbReference type="EC" id="1.1.1.100"/>
    </reaction>
    <physiologicalReaction direction="right-to-left" evidence="6">
        <dbReference type="Rhea" id="RHEA:17399"/>
    </physiologicalReaction>
</comment>
<accession>A0AAI8U2F5</accession>
<gene>
    <name evidence="8" type="primary">fabG_25</name>
    <name evidence="8" type="ORF">hbim_07307</name>
</gene>
<reference evidence="8" key="1">
    <citation type="submission" date="2023-03" db="EMBL/GenBank/DDBJ databases">
        <title>Draft genome sequence of a Mycolicibacterium mageritense strain H4_3_1 isolated from a hybrid biological-inorganic system reactor.</title>
        <authorList>
            <person name="Feng X."/>
            <person name="Kazama D."/>
            <person name="Sato K."/>
            <person name="Kobayashi H."/>
        </authorList>
    </citation>
    <scope>NUCLEOTIDE SEQUENCE</scope>
    <source>
        <strain evidence="8">H4_3_1</strain>
    </source>
</reference>
<dbReference type="Pfam" id="PF13561">
    <property type="entry name" value="adh_short_C2"/>
    <property type="match status" value="1"/>
</dbReference>
<dbReference type="PRINTS" id="PR00080">
    <property type="entry name" value="SDRFAMILY"/>
</dbReference>
<proteinExistence type="inferred from homology"/>
<feature type="domain" description="Ketoreductase" evidence="7">
    <location>
        <begin position="10"/>
        <end position="204"/>
    </location>
</feature>
<evidence type="ECO:0000256" key="5">
    <source>
        <dbReference type="ARBA" id="ARBA00040781"/>
    </source>
</evidence>
<dbReference type="PRINTS" id="PR00081">
    <property type="entry name" value="GDHRDH"/>
</dbReference>
<dbReference type="InterPro" id="IPR057326">
    <property type="entry name" value="KR_dom"/>
</dbReference>
<evidence type="ECO:0000256" key="3">
    <source>
        <dbReference type="ARBA" id="ARBA00022512"/>
    </source>
</evidence>
<dbReference type="AlphaFoldDB" id="A0AAI8U2F5"/>
<evidence type="ECO:0000256" key="4">
    <source>
        <dbReference type="ARBA" id="ARBA00023002"/>
    </source>
</evidence>
<dbReference type="Proteomes" id="UP001241092">
    <property type="component" value="Chromosome"/>
</dbReference>
<evidence type="ECO:0000256" key="1">
    <source>
        <dbReference type="ARBA" id="ARBA00004191"/>
    </source>
</evidence>
<evidence type="ECO:0000259" key="7">
    <source>
        <dbReference type="SMART" id="SM00822"/>
    </source>
</evidence>
<dbReference type="PROSITE" id="PS00061">
    <property type="entry name" value="ADH_SHORT"/>
    <property type="match status" value="1"/>
</dbReference>
<dbReference type="InterPro" id="IPR020904">
    <property type="entry name" value="Sc_DH/Rdtase_CS"/>
</dbReference>
<dbReference type="InterPro" id="IPR036291">
    <property type="entry name" value="NAD(P)-bd_dom_sf"/>
</dbReference>
<dbReference type="Gene3D" id="3.40.50.720">
    <property type="entry name" value="NAD(P)-binding Rossmann-like Domain"/>
    <property type="match status" value="1"/>
</dbReference>
<dbReference type="SMART" id="SM00822">
    <property type="entry name" value="PKS_KR"/>
    <property type="match status" value="1"/>
</dbReference>
<protein>
    <recommendedName>
        <fullName evidence="5">3-oxoacyl-[acyl-carrier-protein] reductase MabA</fullName>
    </recommendedName>
</protein>
<dbReference type="PANTHER" id="PTHR42879">
    <property type="entry name" value="3-OXOACYL-(ACYL-CARRIER-PROTEIN) REDUCTASE"/>
    <property type="match status" value="1"/>
</dbReference>
<organism evidence="8 9">
    <name type="scientific">Mycolicibacterium mageritense</name>
    <name type="common">Mycobacterium mageritense</name>
    <dbReference type="NCBI Taxonomy" id="53462"/>
    <lineage>
        <taxon>Bacteria</taxon>
        <taxon>Bacillati</taxon>
        <taxon>Actinomycetota</taxon>
        <taxon>Actinomycetes</taxon>
        <taxon>Mycobacteriales</taxon>
        <taxon>Mycobacteriaceae</taxon>
        <taxon>Mycolicibacterium</taxon>
    </lineage>
</organism>
<sequence>MRTYFDLTGRSALVTGAGAGIGAAVSEALAAAGAAVLVTDISGDAAAVVAERINTAVGGGKPNTAAGGGKADSAALDVSDRDAAVAAAAQAAALGEGNLHIVVNNAGVTSPAMFPKLTDETFRLTFDVHVMGTFHVTQAALPHLPTDGTGRVINVTSSAGITGTLGQVNYSAAKAGIIGFTKSLARELAPKNIMVNALAPLAATPMTETIRTNEKFAANMMNRIPLKRWAQAEEVAGAFVFLASDAASYITGQVLPVDGGMVM</sequence>
<dbReference type="EMBL" id="AP027452">
    <property type="protein sequence ID" value="BDY33330.1"/>
    <property type="molecule type" value="Genomic_DNA"/>
</dbReference>
<dbReference type="FunFam" id="3.40.50.720:FF:000084">
    <property type="entry name" value="Short-chain dehydrogenase reductase"/>
    <property type="match status" value="1"/>
</dbReference>
<evidence type="ECO:0000256" key="2">
    <source>
        <dbReference type="ARBA" id="ARBA00006484"/>
    </source>
</evidence>
<dbReference type="SUPFAM" id="SSF51735">
    <property type="entry name" value="NAD(P)-binding Rossmann-fold domains"/>
    <property type="match status" value="1"/>
</dbReference>
<comment type="similarity">
    <text evidence="2">Belongs to the short-chain dehydrogenases/reductases (SDR) family.</text>
</comment>
<dbReference type="InterPro" id="IPR050259">
    <property type="entry name" value="SDR"/>
</dbReference>
<keyword evidence="3" id="KW-0964">Secreted</keyword>
<evidence type="ECO:0000313" key="8">
    <source>
        <dbReference type="EMBL" id="BDY33330.1"/>
    </source>
</evidence>
<name>A0AAI8U2F5_MYCME</name>